<dbReference type="STRING" id="1122155.SAMN02745158_01007"/>
<dbReference type="GO" id="GO:0016301">
    <property type="term" value="F:kinase activity"/>
    <property type="evidence" value="ECO:0007669"/>
    <property type="project" value="UniProtKB-KW"/>
</dbReference>
<protein>
    <submittedName>
        <fullName evidence="7">Xylulokinase</fullName>
    </submittedName>
</protein>
<dbReference type="RefSeq" id="WP_072849527.1">
    <property type="nucleotide sequence ID" value="NZ_FQVI01000003.1"/>
</dbReference>
<feature type="domain" description="Carbohydrate kinase FGGY N-terminal" evidence="5">
    <location>
        <begin position="4"/>
        <end position="249"/>
    </location>
</feature>
<name>A0A1M4UW24_9CLOT</name>
<dbReference type="SUPFAM" id="SSF53067">
    <property type="entry name" value="Actin-like ATPase domain"/>
    <property type="match status" value="2"/>
</dbReference>
<proteinExistence type="inferred from homology"/>
<gene>
    <name evidence="7" type="ORF">SAMN02745158_01007</name>
</gene>
<dbReference type="Pfam" id="PF02782">
    <property type="entry name" value="FGGY_C"/>
    <property type="match status" value="1"/>
</dbReference>
<evidence type="ECO:0000313" key="8">
    <source>
        <dbReference type="Proteomes" id="UP000184245"/>
    </source>
</evidence>
<comment type="similarity">
    <text evidence="1 4">Belongs to the FGGY kinase family.</text>
</comment>
<evidence type="ECO:0000256" key="2">
    <source>
        <dbReference type="ARBA" id="ARBA00022679"/>
    </source>
</evidence>
<dbReference type="InterPro" id="IPR018483">
    <property type="entry name" value="Carb_kinase_FGGY_CS"/>
</dbReference>
<keyword evidence="8" id="KW-1185">Reference proteome</keyword>
<keyword evidence="2 4" id="KW-0808">Transferase</keyword>
<dbReference type="PANTHER" id="PTHR43095:SF5">
    <property type="entry name" value="XYLULOSE KINASE"/>
    <property type="match status" value="1"/>
</dbReference>
<dbReference type="InterPro" id="IPR050406">
    <property type="entry name" value="FGGY_Carb_Kinase"/>
</dbReference>
<organism evidence="7 8">
    <name type="scientific">Lactonifactor longoviformis DSM 17459</name>
    <dbReference type="NCBI Taxonomy" id="1122155"/>
    <lineage>
        <taxon>Bacteria</taxon>
        <taxon>Bacillati</taxon>
        <taxon>Bacillota</taxon>
        <taxon>Clostridia</taxon>
        <taxon>Eubacteriales</taxon>
        <taxon>Clostridiaceae</taxon>
        <taxon>Lactonifactor</taxon>
    </lineage>
</organism>
<dbReference type="GO" id="GO:0016773">
    <property type="term" value="F:phosphotransferase activity, alcohol group as acceptor"/>
    <property type="evidence" value="ECO:0007669"/>
    <property type="project" value="InterPro"/>
</dbReference>
<dbReference type="Pfam" id="PF00370">
    <property type="entry name" value="FGGY_N"/>
    <property type="match status" value="1"/>
</dbReference>
<dbReference type="GO" id="GO:0005975">
    <property type="term" value="P:carbohydrate metabolic process"/>
    <property type="evidence" value="ECO:0007669"/>
    <property type="project" value="InterPro"/>
</dbReference>
<dbReference type="AlphaFoldDB" id="A0A1M4UW24"/>
<dbReference type="CDD" id="cd00366">
    <property type="entry name" value="ASKHA_NBD_FGGY"/>
    <property type="match status" value="1"/>
</dbReference>
<accession>A0A1M4UW24</accession>
<evidence type="ECO:0000313" key="7">
    <source>
        <dbReference type="EMBL" id="SHE60894.1"/>
    </source>
</evidence>
<evidence type="ECO:0000256" key="4">
    <source>
        <dbReference type="RuleBase" id="RU003733"/>
    </source>
</evidence>
<evidence type="ECO:0000259" key="6">
    <source>
        <dbReference type="Pfam" id="PF02782"/>
    </source>
</evidence>
<dbReference type="InterPro" id="IPR043129">
    <property type="entry name" value="ATPase_NBD"/>
</dbReference>
<evidence type="ECO:0000259" key="5">
    <source>
        <dbReference type="Pfam" id="PF00370"/>
    </source>
</evidence>
<dbReference type="PANTHER" id="PTHR43095">
    <property type="entry name" value="SUGAR KINASE"/>
    <property type="match status" value="1"/>
</dbReference>
<dbReference type="InterPro" id="IPR000577">
    <property type="entry name" value="Carb_kinase_FGGY"/>
</dbReference>
<evidence type="ECO:0000256" key="1">
    <source>
        <dbReference type="ARBA" id="ARBA00009156"/>
    </source>
</evidence>
<keyword evidence="3 4" id="KW-0418">Kinase</keyword>
<dbReference type="EMBL" id="FQVI01000003">
    <property type="protein sequence ID" value="SHE60894.1"/>
    <property type="molecule type" value="Genomic_DNA"/>
</dbReference>
<dbReference type="OrthoDB" id="9805576at2"/>
<feature type="domain" description="Carbohydrate kinase FGGY C-terminal" evidence="6">
    <location>
        <begin position="262"/>
        <end position="456"/>
    </location>
</feature>
<dbReference type="PIRSF" id="PIRSF000538">
    <property type="entry name" value="GlpK"/>
    <property type="match status" value="1"/>
</dbReference>
<dbReference type="PROSITE" id="PS00445">
    <property type="entry name" value="FGGY_KINASES_2"/>
    <property type="match status" value="1"/>
</dbReference>
<dbReference type="InterPro" id="IPR018485">
    <property type="entry name" value="FGGY_C"/>
</dbReference>
<dbReference type="InterPro" id="IPR018484">
    <property type="entry name" value="FGGY_N"/>
</dbReference>
<sequence length="518" mass="57348">MAEYLIGIDVGTTNVKAGLFTDGGELCALGSGTHKTYFRGNMMAEQRPEEWWDSAVSAIRQMLQRAGLSPADKILGISVSSQAPSLVPVDREGRVLRDALIWMDRRAEKELREIVNTIEYTRFREITGASPDSFYLLPKLYWYKKQERELFKKTEFVLQTNGYINYRLTHERSYDISHAMLSLCMDVRTGTFSEEIEKAVGMNFGSLFPPVNKNEELIGTVTRDAAEVTGIPEGTPVAAGTTDTIAALLSFGMSRPGEAAEITGTSTLAYFTHGEKLADPGRLMLKQSPVPSIPTILNAPINATGASVKWYLDMMGEKIKNQAEREKKEVLDLFTEHAAHASPGCGGLLYFPYLMGERGPLWNTYARGMFIGMTLDTTESDLARSILEGTSYALRHLCEEAKKLGARPESMRVSGGGAANALWLEIKASVLNIPVLVPDRKSGNAILGDALLAGKAVGLYDDLGKTSSEFVTIDKVIEPKKDWVEVYEKLYPYYRSMYQCLDPELKKLADTVEELQGR</sequence>
<dbReference type="Proteomes" id="UP000184245">
    <property type="component" value="Unassembled WGS sequence"/>
</dbReference>
<reference evidence="7 8" key="1">
    <citation type="submission" date="2016-11" db="EMBL/GenBank/DDBJ databases">
        <authorList>
            <person name="Jaros S."/>
            <person name="Januszkiewicz K."/>
            <person name="Wedrychowicz H."/>
        </authorList>
    </citation>
    <scope>NUCLEOTIDE SEQUENCE [LARGE SCALE GENOMIC DNA]</scope>
    <source>
        <strain evidence="7 8">DSM 17459</strain>
    </source>
</reference>
<evidence type="ECO:0000256" key="3">
    <source>
        <dbReference type="ARBA" id="ARBA00022777"/>
    </source>
</evidence>
<dbReference type="Gene3D" id="3.30.420.40">
    <property type="match status" value="2"/>
</dbReference>